<organism evidence="1 2">
    <name type="scientific">Symmachiella macrocystis</name>
    <dbReference type="NCBI Taxonomy" id="2527985"/>
    <lineage>
        <taxon>Bacteria</taxon>
        <taxon>Pseudomonadati</taxon>
        <taxon>Planctomycetota</taxon>
        <taxon>Planctomycetia</taxon>
        <taxon>Planctomycetales</taxon>
        <taxon>Planctomycetaceae</taxon>
        <taxon>Symmachiella</taxon>
    </lineage>
</organism>
<dbReference type="Proteomes" id="UP000320735">
    <property type="component" value="Unassembled WGS sequence"/>
</dbReference>
<protein>
    <submittedName>
        <fullName evidence="1">Uncharacterized protein</fullName>
    </submittedName>
</protein>
<accession>A0A5C6BHN9</accession>
<dbReference type="EMBL" id="SJPP01000001">
    <property type="protein sequence ID" value="TWU11673.1"/>
    <property type="molecule type" value="Genomic_DNA"/>
</dbReference>
<gene>
    <name evidence="1" type="ORF">CA54_04820</name>
</gene>
<sequence>MIIPESPVFRILLLIILVTMGGCNKNSAEPEEGDLEVDAVGEPANNHEDQGIELVTLDLSETGVPALIDVPKGTKMDWIMDPNGLGDTSGKSREINFYNGSFFILTMRNTMPLLDTIENIREYAQNKYTDIVSTVEVIDDQVVIYHSQEGTPAPQDAVYELIAVVSIGDKDFLFNNSEDEKCTREQIELMSQCVLSLRPVDESTE</sequence>
<reference evidence="1 2" key="1">
    <citation type="submission" date="2019-02" db="EMBL/GenBank/DDBJ databases">
        <title>Deep-cultivation of Planctomycetes and their phenomic and genomic characterization uncovers novel biology.</title>
        <authorList>
            <person name="Wiegand S."/>
            <person name="Jogler M."/>
            <person name="Boedeker C."/>
            <person name="Pinto D."/>
            <person name="Vollmers J."/>
            <person name="Rivas-Marin E."/>
            <person name="Kohn T."/>
            <person name="Peeters S.H."/>
            <person name="Heuer A."/>
            <person name="Rast P."/>
            <person name="Oberbeckmann S."/>
            <person name="Bunk B."/>
            <person name="Jeske O."/>
            <person name="Meyerdierks A."/>
            <person name="Storesund J.E."/>
            <person name="Kallscheuer N."/>
            <person name="Luecker S."/>
            <person name="Lage O.M."/>
            <person name="Pohl T."/>
            <person name="Merkel B.J."/>
            <person name="Hornburger P."/>
            <person name="Mueller R.-W."/>
            <person name="Bruemmer F."/>
            <person name="Labrenz M."/>
            <person name="Spormann A.M."/>
            <person name="Op Den Camp H."/>
            <person name="Overmann J."/>
            <person name="Amann R."/>
            <person name="Jetten M.S.M."/>
            <person name="Mascher T."/>
            <person name="Medema M.H."/>
            <person name="Devos D.P."/>
            <person name="Kaster A.-K."/>
            <person name="Ovreas L."/>
            <person name="Rohde M."/>
            <person name="Galperin M.Y."/>
            <person name="Jogler C."/>
        </authorList>
    </citation>
    <scope>NUCLEOTIDE SEQUENCE [LARGE SCALE GENOMIC DNA]</scope>
    <source>
        <strain evidence="1 2">CA54</strain>
    </source>
</reference>
<evidence type="ECO:0000313" key="2">
    <source>
        <dbReference type="Proteomes" id="UP000320735"/>
    </source>
</evidence>
<dbReference type="RefSeq" id="WP_146369248.1">
    <property type="nucleotide sequence ID" value="NZ_SJPP01000001.1"/>
</dbReference>
<keyword evidence="2" id="KW-1185">Reference proteome</keyword>
<dbReference type="AlphaFoldDB" id="A0A5C6BHN9"/>
<comment type="caution">
    <text evidence="1">The sequence shown here is derived from an EMBL/GenBank/DDBJ whole genome shotgun (WGS) entry which is preliminary data.</text>
</comment>
<evidence type="ECO:0000313" key="1">
    <source>
        <dbReference type="EMBL" id="TWU11673.1"/>
    </source>
</evidence>
<name>A0A5C6BHN9_9PLAN</name>
<proteinExistence type="predicted"/>